<gene>
    <name evidence="2" type="ORF">C6570_17430</name>
</gene>
<dbReference type="Proteomes" id="UP000239709">
    <property type="component" value="Chromosome"/>
</dbReference>
<feature type="compositionally biased region" description="Basic and acidic residues" evidence="1">
    <location>
        <begin position="66"/>
        <end position="81"/>
    </location>
</feature>
<sequence length="211" mass="22359">MSQINQPSTRSSSPSESSQGARPVSAVTLRAPPPVEARQQFDAAMQRAQDDDDRTEPKRPTGNAGETRKPHGDDNDVDPRDTLGALGALTPFTHLPNGQLVPGAVAGGEALLGGAAAQIPVPTSRTGLAAETQAGQTIGGARQFSMNIVAEQAALTLRMTQAGPAHWHLRLATDAATRQQLAPHVERLRDRLRERQGQHTADFDLEDDGTA</sequence>
<feature type="region of interest" description="Disordered" evidence="1">
    <location>
        <begin position="190"/>
        <end position="211"/>
    </location>
</feature>
<evidence type="ECO:0000256" key="1">
    <source>
        <dbReference type="SAM" id="MobiDB-lite"/>
    </source>
</evidence>
<name>A0A2S0MJ68_9BURK</name>
<proteinExistence type="predicted"/>
<dbReference type="KEGG" id="otk:C6570_17430"/>
<protein>
    <submittedName>
        <fullName evidence="2">Uncharacterized protein</fullName>
    </submittedName>
</protein>
<feature type="compositionally biased region" description="Low complexity" evidence="1">
    <location>
        <begin position="37"/>
        <end position="47"/>
    </location>
</feature>
<evidence type="ECO:0000313" key="2">
    <source>
        <dbReference type="EMBL" id="AVO35801.1"/>
    </source>
</evidence>
<dbReference type="EMBL" id="CP027666">
    <property type="protein sequence ID" value="AVO35801.1"/>
    <property type="molecule type" value="Genomic_DNA"/>
</dbReference>
<feature type="region of interest" description="Disordered" evidence="1">
    <location>
        <begin position="1"/>
        <end position="84"/>
    </location>
</feature>
<accession>A0A2S0MJ68</accession>
<reference evidence="2 3" key="1">
    <citation type="submission" date="2018-03" db="EMBL/GenBank/DDBJ databases">
        <title>Genome sequencing of Ottowia sp.</title>
        <authorList>
            <person name="Kim S.-J."/>
            <person name="Heo J."/>
            <person name="Kwon S.-W."/>
        </authorList>
    </citation>
    <scope>NUCLEOTIDE SEQUENCE [LARGE SCALE GENOMIC DNA]</scope>
    <source>
        <strain evidence="2 3">KADR8-3</strain>
    </source>
</reference>
<dbReference type="OrthoDB" id="9870686at2"/>
<dbReference type="RefSeq" id="WP_106704346.1">
    <property type="nucleotide sequence ID" value="NZ_CP027666.1"/>
</dbReference>
<organism evidence="2 3">
    <name type="scientific">Ottowia oryzae</name>
    <dbReference type="NCBI Taxonomy" id="2109914"/>
    <lineage>
        <taxon>Bacteria</taxon>
        <taxon>Pseudomonadati</taxon>
        <taxon>Pseudomonadota</taxon>
        <taxon>Betaproteobacteria</taxon>
        <taxon>Burkholderiales</taxon>
        <taxon>Comamonadaceae</taxon>
        <taxon>Ottowia</taxon>
    </lineage>
</organism>
<dbReference type="AlphaFoldDB" id="A0A2S0MJ68"/>
<keyword evidence="3" id="KW-1185">Reference proteome</keyword>
<evidence type="ECO:0000313" key="3">
    <source>
        <dbReference type="Proteomes" id="UP000239709"/>
    </source>
</evidence>
<feature type="compositionally biased region" description="Low complexity" evidence="1">
    <location>
        <begin position="8"/>
        <end position="18"/>
    </location>
</feature>